<keyword evidence="3" id="KW-1185">Reference proteome</keyword>
<accession>A0A0L6UE80</accession>
<evidence type="ECO:0000256" key="1">
    <source>
        <dbReference type="SAM" id="MobiDB-lite"/>
    </source>
</evidence>
<protein>
    <submittedName>
        <fullName evidence="2">Uncharacterized protein</fullName>
    </submittedName>
</protein>
<dbReference type="AlphaFoldDB" id="A0A0L6UE80"/>
<feature type="compositionally biased region" description="Pro residues" evidence="1">
    <location>
        <begin position="11"/>
        <end position="36"/>
    </location>
</feature>
<feature type="region of interest" description="Disordered" evidence="1">
    <location>
        <begin position="1"/>
        <end position="45"/>
    </location>
</feature>
<reference evidence="2 3" key="1">
    <citation type="submission" date="2015-08" db="EMBL/GenBank/DDBJ databases">
        <title>Next Generation Sequencing and Analysis of the Genome of Puccinia sorghi L Schw, the Causal Agent of Maize Common Rust.</title>
        <authorList>
            <person name="Rochi L."/>
            <person name="Burguener G."/>
            <person name="Darino M."/>
            <person name="Turjanski A."/>
            <person name="Kreff E."/>
            <person name="Dieguez M.J."/>
            <person name="Sacco F."/>
        </authorList>
    </citation>
    <scope>NUCLEOTIDE SEQUENCE [LARGE SCALE GENOMIC DNA]</scope>
    <source>
        <strain evidence="2 3">RO10H11247</strain>
    </source>
</reference>
<evidence type="ECO:0000313" key="3">
    <source>
        <dbReference type="Proteomes" id="UP000037035"/>
    </source>
</evidence>
<feature type="region of interest" description="Disordered" evidence="1">
    <location>
        <begin position="178"/>
        <end position="215"/>
    </location>
</feature>
<proteinExistence type="predicted"/>
<comment type="caution">
    <text evidence="2">The sequence shown here is derived from an EMBL/GenBank/DDBJ whole genome shotgun (WGS) entry which is preliminary data.</text>
</comment>
<name>A0A0L6UE80_9BASI</name>
<dbReference type="EMBL" id="LAVV01012561">
    <property type="protein sequence ID" value="KNZ46562.1"/>
    <property type="molecule type" value="Genomic_DNA"/>
</dbReference>
<organism evidence="2 3">
    <name type="scientific">Puccinia sorghi</name>
    <dbReference type="NCBI Taxonomy" id="27349"/>
    <lineage>
        <taxon>Eukaryota</taxon>
        <taxon>Fungi</taxon>
        <taxon>Dikarya</taxon>
        <taxon>Basidiomycota</taxon>
        <taxon>Pucciniomycotina</taxon>
        <taxon>Pucciniomycetes</taxon>
        <taxon>Pucciniales</taxon>
        <taxon>Pucciniaceae</taxon>
        <taxon>Puccinia</taxon>
    </lineage>
</organism>
<dbReference type="VEuPathDB" id="FungiDB:VP01_715g3"/>
<sequence length="452" mass="50320">MESHLGNGGDTPPPPAPSPSPSPSPSPTPIPPPPDNPGITSPVSSVPLPYKSSHTSACSPSFEPPPIVRRSFHHFWPPLLVPGNLPIGFPSHVYTRLMRPLCDHPRPCHPTYGFLHAVMPSSSCHSSGLFDLFFFRTSFFFISSIVLEPLASDSIHDRLSAPLKKDCDVINDEKERNTRARFSEHNGVGVARQRREYESSSPTPKKKKRGGSPTTNHDAILLDGWLPSSSCLRSHASLFEDRHCLLFFSFYEIQLLITLETCSEKESNHATYHWRIELGGAWQEETESRWGMLVVAPACSRAQCYSVFTYLPSAQSTHPRPQEYPDRPNRAKAVFMTKKSPSKGVIFSVWRSGGDYYYGGNCKEGEPDEKSDLAAEEGNGESNNIKKNIVANVRLTWRVAFSFIFGECYFLGGWGKCRRGNRVHCVIVRGSKGGGSERRLRCGCERAKCFSC</sequence>
<dbReference type="Proteomes" id="UP000037035">
    <property type="component" value="Unassembled WGS sequence"/>
</dbReference>
<evidence type="ECO:0000313" key="2">
    <source>
        <dbReference type="EMBL" id="KNZ46562.1"/>
    </source>
</evidence>
<gene>
    <name evidence="2" type="ORF">VP01_715g3</name>
</gene>